<dbReference type="AlphaFoldDB" id="A0A1X9N6V2"/>
<reference evidence="1 2" key="1">
    <citation type="submission" date="2016-11" db="EMBL/GenBank/DDBJ databases">
        <title>Trade-off between light-utilization and light-protection in marine flavobacteria.</title>
        <authorList>
            <person name="Kumagai Y."/>
        </authorList>
    </citation>
    <scope>NUCLEOTIDE SEQUENCE [LARGE SCALE GENOMIC DNA]</scope>
    <source>
        <strain evidence="1 2">NBRC 107125</strain>
    </source>
</reference>
<evidence type="ECO:0000313" key="2">
    <source>
        <dbReference type="Proteomes" id="UP000193450"/>
    </source>
</evidence>
<dbReference type="STRING" id="716816.BST96_06705"/>
<dbReference type="EMBL" id="CP019343">
    <property type="protein sequence ID" value="ARN73830.1"/>
    <property type="molecule type" value="Genomic_DNA"/>
</dbReference>
<proteinExistence type="predicted"/>
<dbReference type="KEGG" id="osg:BST96_06705"/>
<protein>
    <submittedName>
        <fullName evidence="1">Uncharacterized protein</fullName>
    </submittedName>
</protein>
<organism evidence="1 2">
    <name type="scientific">Oceanicoccus sagamiensis</name>
    <dbReference type="NCBI Taxonomy" id="716816"/>
    <lineage>
        <taxon>Bacteria</taxon>
        <taxon>Pseudomonadati</taxon>
        <taxon>Pseudomonadota</taxon>
        <taxon>Gammaproteobacteria</taxon>
        <taxon>Cellvibrionales</taxon>
        <taxon>Spongiibacteraceae</taxon>
        <taxon>Oceanicoccus</taxon>
    </lineage>
</organism>
<keyword evidence="2" id="KW-1185">Reference proteome</keyword>
<gene>
    <name evidence="1" type="ORF">BST96_06705</name>
</gene>
<name>A0A1X9N6V2_9GAMM</name>
<evidence type="ECO:0000313" key="1">
    <source>
        <dbReference type="EMBL" id="ARN73830.1"/>
    </source>
</evidence>
<sequence>METSNVPVIGLNGTPRERGRIYGETAKPLINELVKNWHTDLGNLGLNSITTKSLNADEYLSKLLSRTPFYGGTPCESDLEAFKFKVNF</sequence>
<dbReference type="OrthoDB" id="8109453at2"/>
<dbReference type="RefSeq" id="WP_085757950.1">
    <property type="nucleotide sequence ID" value="NZ_CP019343.1"/>
</dbReference>
<accession>A0A1X9N6V2</accession>
<dbReference type="Proteomes" id="UP000193450">
    <property type="component" value="Chromosome"/>
</dbReference>